<dbReference type="InterPro" id="IPR028978">
    <property type="entry name" value="Chorismate_lyase_/UTRA_dom_sf"/>
</dbReference>
<dbReference type="PANTHER" id="PTHR44846:SF1">
    <property type="entry name" value="MANNOSYL-D-GLYCERATE TRANSPORT_METABOLISM SYSTEM REPRESSOR MNGR-RELATED"/>
    <property type="match status" value="1"/>
</dbReference>
<dbReference type="InterPro" id="IPR011663">
    <property type="entry name" value="UTRA"/>
</dbReference>
<keyword evidence="1" id="KW-0805">Transcription regulation</keyword>
<comment type="caution">
    <text evidence="5">The sequence shown here is derived from an EMBL/GenBank/DDBJ whole genome shotgun (WGS) entry which is preliminary data.</text>
</comment>
<dbReference type="PROSITE" id="PS50949">
    <property type="entry name" value="HTH_GNTR"/>
    <property type="match status" value="1"/>
</dbReference>
<accession>A0ABX3XIK0</accession>
<dbReference type="Pfam" id="PF00392">
    <property type="entry name" value="GntR"/>
    <property type="match status" value="1"/>
</dbReference>
<proteinExistence type="predicted"/>
<evidence type="ECO:0000313" key="5">
    <source>
        <dbReference type="EMBL" id="OSN11397.1"/>
    </source>
</evidence>
<dbReference type="Gene3D" id="1.10.10.10">
    <property type="entry name" value="Winged helix-like DNA-binding domain superfamily/Winged helix DNA-binding domain"/>
    <property type="match status" value="1"/>
</dbReference>
<dbReference type="SUPFAM" id="SSF64288">
    <property type="entry name" value="Chorismate lyase-like"/>
    <property type="match status" value="1"/>
</dbReference>
<dbReference type="SMART" id="SM00345">
    <property type="entry name" value="HTH_GNTR"/>
    <property type="match status" value="1"/>
</dbReference>
<evidence type="ECO:0000259" key="4">
    <source>
        <dbReference type="PROSITE" id="PS50949"/>
    </source>
</evidence>
<dbReference type="SMART" id="SM00866">
    <property type="entry name" value="UTRA"/>
    <property type="match status" value="1"/>
</dbReference>
<dbReference type="EMBL" id="LUTQ01000005">
    <property type="protein sequence ID" value="OSN11397.1"/>
    <property type="molecule type" value="Genomic_DNA"/>
</dbReference>
<feature type="domain" description="HTH gntR-type" evidence="4">
    <location>
        <begin position="33"/>
        <end position="101"/>
    </location>
</feature>
<dbReference type="Gene3D" id="3.40.1410.10">
    <property type="entry name" value="Chorismate lyase-like"/>
    <property type="match status" value="1"/>
</dbReference>
<protein>
    <recommendedName>
        <fullName evidence="4">HTH gntR-type domain-containing protein</fullName>
    </recommendedName>
</protein>
<dbReference type="InterPro" id="IPR050679">
    <property type="entry name" value="Bact_HTH_transcr_reg"/>
</dbReference>
<evidence type="ECO:0000256" key="1">
    <source>
        <dbReference type="ARBA" id="ARBA00023015"/>
    </source>
</evidence>
<name>A0ABX3XIK0_9GAMM</name>
<dbReference type="Proteomes" id="UP000194040">
    <property type="component" value="Unassembled WGS sequence"/>
</dbReference>
<sequence>MTLYPPWIQEEEMDKYSALVERLQHRLQQRDHTPLYVKFSDALQQAVQNGDLREGDFLPSEREFCRLLGISRITVRNALKLLESRNVVVRTRGYGTYINFQMEYQIGSAASFSCQVTGKGKNPGTMWLEKKVVPCNEEVAEQLALPPDTPVYCLLRHRFIEDEPVSIVTSYVPTTLISDPEEIGVSLYAYFKAQNISPQHTRNWVTAKASDEHFVSVMNIKASVPMLVLKQQVCDGAGVPIEFSINHCRADRYVFVSER</sequence>
<dbReference type="InterPro" id="IPR000524">
    <property type="entry name" value="Tscrpt_reg_HTH_GntR"/>
</dbReference>
<evidence type="ECO:0000256" key="2">
    <source>
        <dbReference type="ARBA" id="ARBA00023125"/>
    </source>
</evidence>
<evidence type="ECO:0000256" key="3">
    <source>
        <dbReference type="ARBA" id="ARBA00023163"/>
    </source>
</evidence>
<dbReference type="InterPro" id="IPR036388">
    <property type="entry name" value="WH-like_DNA-bd_sf"/>
</dbReference>
<dbReference type="InterPro" id="IPR036390">
    <property type="entry name" value="WH_DNA-bd_sf"/>
</dbReference>
<keyword evidence="3" id="KW-0804">Transcription</keyword>
<keyword evidence="2" id="KW-0238">DNA-binding</keyword>
<dbReference type="PRINTS" id="PR00035">
    <property type="entry name" value="HTHGNTR"/>
</dbReference>
<dbReference type="SUPFAM" id="SSF46785">
    <property type="entry name" value="Winged helix' DNA-binding domain"/>
    <property type="match status" value="1"/>
</dbReference>
<dbReference type="Pfam" id="PF07702">
    <property type="entry name" value="UTRA"/>
    <property type="match status" value="1"/>
</dbReference>
<organism evidence="5 6">
    <name type="scientific">Lonsdalea iberica</name>
    <dbReference type="NCBI Taxonomy" id="1082703"/>
    <lineage>
        <taxon>Bacteria</taxon>
        <taxon>Pseudomonadati</taxon>
        <taxon>Pseudomonadota</taxon>
        <taxon>Gammaproteobacteria</taxon>
        <taxon>Enterobacterales</taxon>
        <taxon>Pectobacteriaceae</taxon>
        <taxon>Lonsdalea</taxon>
    </lineage>
</organism>
<reference evidence="5 6" key="1">
    <citation type="submission" date="2016-02" db="EMBL/GenBank/DDBJ databases">
        <title>Species-wide whole genome sequencing reveals diversity, host range in Lonsdalea quercina.</title>
        <authorList>
            <person name="Li Y."/>
        </authorList>
    </citation>
    <scope>NUCLEOTIDE SEQUENCE [LARGE SCALE GENOMIC DNA]</scope>
    <source>
        <strain evidence="5 6">LMG 26265</strain>
    </source>
</reference>
<dbReference type="CDD" id="cd07377">
    <property type="entry name" value="WHTH_GntR"/>
    <property type="match status" value="1"/>
</dbReference>
<dbReference type="RefSeq" id="WP_094100022.1">
    <property type="nucleotide sequence ID" value="NZ_LUTQ01000005.1"/>
</dbReference>
<evidence type="ECO:0000313" key="6">
    <source>
        <dbReference type="Proteomes" id="UP000194040"/>
    </source>
</evidence>
<keyword evidence="6" id="KW-1185">Reference proteome</keyword>
<gene>
    <name evidence="5" type="ORF">AU512_02685</name>
</gene>
<dbReference type="PANTHER" id="PTHR44846">
    <property type="entry name" value="MANNOSYL-D-GLYCERATE TRANSPORT/METABOLISM SYSTEM REPRESSOR MNGR-RELATED"/>
    <property type="match status" value="1"/>
</dbReference>